<dbReference type="EMBL" id="LAZR01002854">
    <property type="protein sequence ID" value="KKN24802.1"/>
    <property type="molecule type" value="Genomic_DNA"/>
</dbReference>
<name>A0A0F9PK09_9ZZZZ</name>
<evidence type="ECO:0000313" key="2">
    <source>
        <dbReference type="EMBL" id="KKN24802.1"/>
    </source>
</evidence>
<proteinExistence type="predicted"/>
<evidence type="ECO:0000256" key="1">
    <source>
        <dbReference type="SAM" id="MobiDB-lite"/>
    </source>
</evidence>
<sequence>MPEKEKTKKKKPKEKKPEEIQGIIPPLDFSSLVLPFYTQAVINLGLAKDPLTNKEEKNLELAMRLIDLLGLLKKTTKGNLKPEEEKFLDACLHQLRTTYMEKLDIIK</sequence>
<dbReference type="InterPro" id="IPR014995">
    <property type="entry name" value="DUF1844"/>
</dbReference>
<evidence type="ECO:0008006" key="3">
    <source>
        <dbReference type="Google" id="ProtNLM"/>
    </source>
</evidence>
<dbReference type="Pfam" id="PF08899">
    <property type="entry name" value="DUF1844"/>
    <property type="match status" value="1"/>
</dbReference>
<gene>
    <name evidence="2" type="ORF">LCGC14_0891230</name>
</gene>
<organism evidence="2">
    <name type="scientific">marine sediment metagenome</name>
    <dbReference type="NCBI Taxonomy" id="412755"/>
    <lineage>
        <taxon>unclassified sequences</taxon>
        <taxon>metagenomes</taxon>
        <taxon>ecological metagenomes</taxon>
    </lineage>
</organism>
<protein>
    <recommendedName>
        <fullName evidence="3">DUF1844 domain-containing protein</fullName>
    </recommendedName>
</protein>
<accession>A0A0F9PK09</accession>
<reference evidence="2" key="1">
    <citation type="journal article" date="2015" name="Nature">
        <title>Complex archaea that bridge the gap between prokaryotes and eukaryotes.</title>
        <authorList>
            <person name="Spang A."/>
            <person name="Saw J.H."/>
            <person name="Jorgensen S.L."/>
            <person name="Zaremba-Niedzwiedzka K."/>
            <person name="Martijn J."/>
            <person name="Lind A.E."/>
            <person name="van Eijk R."/>
            <person name="Schleper C."/>
            <person name="Guy L."/>
            <person name="Ettema T.J."/>
        </authorList>
    </citation>
    <scope>NUCLEOTIDE SEQUENCE</scope>
</reference>
<feature type="region of interest" description="Disordered" evidence="1">
    <location>
        <begin position="1"/>
        <end position="20"/>
    </location>
</feature>
<dbReference type="AlphaFoldDB" id="A0A0F9PK09"/>
<comment type="caution">
    <text evidence="2">The sequence shown here is derived from an EMBL/GenBank/DDBJ whole genome shotgun (WGS) entry which is preliminary data.</text>
</comment>